<keyword evidence="2" id="KW-1185">Reference proteome</keyword>
<reference evidence="1" key="1">
    <citation type="journal article" date="2021" name="bioRxiv">
        <title>Whole Genome Assembly and Annotation of Northern Wild Rice, Zizania palustris L., Supports a Whole Genome Duplication in the Zizania Genus.</title>
        <authorList>
            <person name="Haas M."/>
            <person name="Kono T."/>
            <person name="Macchietto M."/>
            <person name="Millas R."/>
            <person name="McGilp L."/>
            <person name="Shao M."/>
            <person name="Duquette J."/>
            <person name="Hirsch C.N."/>
            <person name="Kimball J."/>
        </authorList>
    </citation>
    <scope>NUCLEOTIDE SEQUENCE</scope>
    <source>
        <tissue evidence="1">Fresh leaf tissue</tissue>
    </source>
</reference>
<organism evidence="1 2">
    <name type="scientific">Zizania palustris</name>
    <name type="common">Northern wild rice</name>
    <dbReference type="NCBI Taxonomy" id="103762"/>
    <lineage>
        <taxon>Eukaryota</taxon>
        <taxon>Viridiplantae</taxon>
        <taxon>Streptophyta</taxon>
        <taxon>Embryophyta</taxon>
        <taxon>Tracheophyta</taxon>
        <taxon>Spermatophyta</taxon>
        <taxon>Magnoliopsida</taxon>
        <taxon>Liliopsida</taxon>
        <taxon>Poales</taxon>
        <taxon>Poaceae</taxon>
        <taxon>BOP clade</taxon>
        <taxon>Oryzoideae</taxon>
        <taxon>Oryzeae</taxon>
        <taxon>Zizaniinae</taxon>
        <taxon>Zizania</taxon>
    </lineage>
</organism>
<sequence>MAVCCDVVRVASTAIVEVWGNVCTSGKVIWPRDATQLRGAACGWEAPDHGHGKLLWSSHAAVVAEPRKRLCGMGDVGAAKCALWGLCVGKLWHRLRGMHEANFMGHSGDERVHY</sequence>
<dbReference type="AlphaFoldDB" id="A0A8J5V2I4"/>
<gene>
    <name evidence="1" type="ORF">GUJ93_ZPchr0009g256</name>
</gene>
<proteinExistence type="predicted"/>
<accession>A0A8J5V2I4</accession>
<comment type="caution">
    <text evidence="1">The sequence shown here is derived from an EMBL/GenBank/DDBJ whole genome shotgun (WGS) entry which is preliminary data.</text>
</comment>
<dbReference type="Proteomes" id="UP000729402">
    <property type="component" value="Unassembled WGS sequence"/>
</dbReference>
<evidence type="ECO:0000313" key="2">
    <source>
        <dbReference type="Proteomes" id="UP000729402"/>
    </source>
</evidence>
<name>A0A8J5V2I4_ZIZPA</name>
<evidence type="ECO:0000313" key="1">
    <source>
        <dbReference type="EMBL" id="KAG8048645.1"/>
    </source>
</evidence>
<dbReference type="EMBL" id="JAAALK010000289">
    <property type="protein sequence ID" value="KAG8048645.1"/>
    <property type="molecule type" value="Genomic_DNA"/>
</dbReference>
<protein>
    <submittedName>
        <fullName evidence="1">Uncharacterized protein</fullName>
    </submittedName>
</protein>
<reference evidence="1" key="2">
    <citation type="submission" date="2021-02" db="EMBL/GenBank/DDBJ databases">
        <authorList>
            <person name="Kimball J.A."/>
            <person name="Haas M.W."/>
            <person name="Macchietto M."/>
            <person name="Kono T."/>
            <person name="Duquette J."/>
            <person name="Shao M."/>
        </authorList>
    </citation>
    <scope>NUCLEOTIDE SEQUENCE</scope>
    <source>
        <tissue evidence="1">Fresh leaf tissue</tissue>
    </source>
</reference>